<feature type="chain" id="PRO_5035857717" evidence="1">
    <location>
        <begin position="21"/>
        <end position="129"/>
    </location>
</feature>
<protein>
    <submittedName>
        <fullName evidence="2">Uncharacterized protein</fullName>
    </submittedName>
</protein>
<keyword evidence="3" id="KW-1185">Reference proteome</keyword>
<evidence type="ECO:0000256" key="1">
    <source>
        <dbReference type="SAM" id="SignalP"/>
    </source>
</evidence>
<dbReference type="AlphaFoldDB" id="A0A8R1Y0N4"/>
<evidence type="ECO:0000313" key="3">
    <source>
        <dbReference type="Proteomes" id="UP000024404"/>
    </source>
</evidence>
<accession>A0A8R1Y0N4</accession>
<reference evidence="3" key="1">
    <citation type="submission" date="2013-10" db="EMBL/GenBank/DDBJ databases">
        <title>Genome sequencing of Onchocerca volvulus.</title>
        <authorList>
            <person name="Cotton J."/>
            <person name="Tsai J."/>
            <person name="Stanley E."/>
            <person name="Tracey A."/>
            <person name="Holroyd N."/>
            <person name="Lustigman S."/>
            <person name="Berriman M."/>
        </authorList>
    </citation>
    <scope>NUCLEOTIDE SEQUENCE</scope>
</reference>
<evidence type="ECO:0000313" key="2">
    <source>
        <dbReference type="EnsemblMetazoa" id="OVOC7777.1"/>
    </source>
</evidence>
<feature type="signal peptide" evidence="1">
    <location>
        <begin position="1"/>
        <end position="20"/>
    </location>
</feature>
<dbReference type="InterPro" id="IPR013783">
    <property type="entry name" value="Ig-like_fold"/>
</dbReference>
<dbReference type="EnsemblMetazoa" id="OVOC7777.1">
    <property type="protein sequence ID" value="OVOC7777.1"/>
    <property type="gene ID" value="WBGene00244586"/>
</dbReference>
<keyword evidence="1" id="KW-0732">Signal</keyword>
<dbReference type="EMBL" id="CMVM020000232">
    <property type="status" value="NOT_ANNOTATED_CDS"/>
    <property type="molecule type" value="Genomic_DNA"/>
</dbReference>
<dbReference type="Gene3D" id="2.60.40.10">
    <property type="entry name" value="Immunoglobulins"/>
    <property type="match status" value="1"/>
</dbReference>
<dbReference type="Proteomes" id="UP000024404">
    <property type="component" value="Unassembled WGS sequence"/>
</dbReference>
<name>A0A8R1Y0N4_ONCVO</name>
<dbReference type="OMA" id="MEICLFA"/>
<reference evidence="2" key="2">
    <citation type="submission" date="2022-06" db="UniProtKB">
        <authorList>
            <consortium name="EnsemblMetazoa"/>
        </authorList>
    </citation>
    <scope>IDENTIFICATION</scope>
</reference>
<proteinExistence type="predicted"/>
<sequence>MEICLFACVAILSFAQSSGSLLVQKGKLGDTIELALGAKVLDVQASFPQKNDSEVMDFQATALKSDSDRQFILKDGEITDYGRKRYGDRLSFKNGTLIIRNLTVNDAVTYFYSLQGDKKKPAAIDIVIE</sequence>
<organism evidence="2 3">
    <name type="scientific">Onchocerca volvulus</name>
    <dbReference type="NCBI Taxonomy" id="6282"/>
    <lineage>
        <taxon>Eukaryota</taxon>
        <taxon>Metazoa</taxon>
        <taxon>Ecdysozoa</taxon>
        <taxon>Nematoda</taxon>
        <taxon>Chromadorea</taxon>
        <taxon>Rhabditida</taxon>
        <taxon>Spirurina</taxon>
        <taxon>Spiruromorpha</taxon>
        <taxon>Filarioidea</taxon>
        <taxon>Onchocercidae</taxon>
        <taxon>Onchocerca</taxon>
    </lineage>
</organism>